<dbReference type="Gene3D" id="2.60.40.10">
    <property type="entry name" value="Immunoglobulins"/>
    <property type="match status" value="1"/>
</dbReference>
<reference evidence="2 3" key="1">
    <citation type="submission" date="2021-09" db="EMBL/GenBank/DDBJ databases">
        <title>Whole genome sequence of Nocardioides sp. GBK3QG-3.</title>
        <authorList>
            <person name="Tuo L."/>
        </authorList>
    </citation>
    <scope>NUCLEOTIDE SEQUENCE [LARGE SCALE GENOMIC DNA]</scope>
    <source>
        <strain evidence="2 3">GBK3QG-3</strain>
    </source>
</reference>
<name>A0ABS7UHN4_9ACTN</name>
<keyword evidence="3" id="KW-1185">Reference proteome</keyword>
<dbReference type="RefSeq" id="WP_224124675.1">
    <property type="nucleotide sequence ID" value="NZ_JAIQZJ010000013.1"/>
</dbReference>
<keyword evidence="1" id="KW-0732">Signal</keyword>
<organism evidence="2 3">
    <name type="scientific">Nocardioides mangrovi</name>
    <dbReference type="NCBI Taxonomy" id="2874580"/>
    <lineage>
        <taxon>Bacteria</taxon>
        <taxon>Bacillati</taxon>
        <taxon>Actinomycetota</taxon>
        <taxon>Actinomycetes</taxon>
        <taxon>Propionibacteriales</taxon>
        <taxon>Nocardioidaceae</taxon>
        <taxon>Nocardioides</taxon>
    </lineage>
</organism>
<dbReference type="InterPro" id="IPR013783">
    <property type="entry name" value="Ig-like_fold"/>
</dbReference>
<feature type="chain" id="PRO_5045247092" evidence="1">
    <location>
        <begin position="31"/>
        <end position="135"/>
    </location>
</feature>
<dbReference type="Proteomes" id="UP000780875">
    <property type="component" value="Unassembled WGS sequence"/>
</dbReference>
<evidence type="ECO:0000256" key="1">
    <source>
        <dbReference type="SAM" id="SignalP"/>
    </source>
</evidence>
<accession>A0ABS7UHN4</accession>
<sequence length="135" mass="14161">MNLKHALTTGAVAVASTGALLATSTTAAHAADADTAYTSGTASGTSQYTYRLSDSGSELRNQTVRFTINSSKGKGRVWKVTVLKDGEAVTSATETTDRHGNFVYKTTIRADDDAEIKVRAVAGYGEHAKSTLSLD</sequence>
<dbReference type="EMBL" id="JAIQZJ010000013">
    <property type="protein sequence ID" value="MBZ5740315.1"/>
    <property type="molecule type" value="Genomic_DNA"/>
</dbReference>
<comment type="caution">
    <text evidence="2">The sequence shown here is derived from an EMBL/GenBank/DDBJ whole genome shotgun (WGS) entry which is preliminary data.</text>
</comment>
<protein>
    <submittedName>
        <fullName evidence="2">Uncharacterized protein</fullName>
    </submittedName>
</protein>
<feature type="signal peptide" evidence="1">
    <location>
        <begin position="1"/>
        <end position="30"/>
    </location>
</feature>
<proteinExistence type="predicted"/>
<evidence type="ECO:0000313" key="3">
    <source>
        <dbReference type="Proteomes" id="UP000780875"/>
    </source>
</evidence>
<gene>
    <name evidence="2" type="ORF">K8U61_19225</name>
</gene>
<evidence type="ECO:0000313" key="2">
    <source>
        <dbReference type="EMBL" id="MBZ5740315.1"/>
    </source>
</evidence>